<dbReference type="NCBIfam" id="TIGR00229">
    <property type="entry name" value="sensory_box"/>
    <property type="match status" value="2"/>
</dbReference>
<dbReference type="SUPFAM" id="SSF47384">
    <property type="entry name" value="Homodimeric domain of signal transducing histidine kinase"/>
    <property type="match status" value="1"/>
</dbReference>
<evidence type="ECO:0000256" key="7">
    <source>
        <dbReference type="ARBA" id="ARBA00022840"/>
    </source>
</evidence>
<dbReference type="GO" id="GO:0000155">
    <property type="term" value="F:phosphorelay sensor kinase activity"/>
    <property type="evidence" value="ECO:0007669"/>
    <property type="project" value="InterPro"/>
</dbReference>
<keyword evidence="3" id="KW-0597">Phosphoprotein</keyword>
<dbReference type="InterPro" id="IPR004358">
    <property type="entry name" value="Sig_transdc_His_kin-like_C"/>
</dbReference>
<dbReference type="InterPro" id="IPR003594">
    <property type="entry name" value="HATPase_dom"/>
</dbReference>
<dbReference type="Pfam" id="PF00512">
    <property type="entry name" value="HisKA"/>
    <property type="match status" value="1"/>
</dbReference>
<dbReference type="Gene3D" id="1.10.287.130">
    <property type="match status" value="1"/>
</dbReference>
<keyword evidence="8" id="KW-0902">Two-component regulatory system</keyword>
<comment type="caution">
    <text evidence="12">The sequence shown here is derived from an EMBL/GenBank/DDBJ whole genome shotgun (WGS) entry which is preliminary data.</text>
</comment>
<comment type="catalytic activity">
    <reaction evidence="1">
        <text>ATP + protein L-histidine = ADP + protein N-phospho-L-histidine.</text>
        <dbReference type="EC" id="2.7.13.3"/>
    </reaction>
</comment>
<dbReference type="EMBL" id="RSFW01000009">
    <property type="protein sequence ID" value="RSD28241.1"/>
    <property type="molecule type" value="Genomic_DNA"/>
</dbReference>
<dbReference type="PROSITE" id="PS50109">
    <property type="entry name" value="HIS_KIN"/>
    <property type="match status" value="1"/>
</dbReference>
<dbReference type="PROSITE" id="PS50112">
    <property type="entry name" value="PAS"/>
    <property type="match status" value="1"/>
</dbReference>
<dbReference type="SMART" id="SM00387">
    <property type="entry name" value="HATPase_c"/>
    <property type="match status" value="1"/>
</dbReference>
<dbReference type="SUPFAM" id="SSF55874">
    <property type="entry name" value="ATPase domain of HSP90 chaperone/DNA topoisomerase II/histidine kinase"/>
    <property type="match status" value="1"/>
</dbReference>
<dbReference type="SMART" id="SM00091">
    <property type="entry name" value="PAS"/>
    <property type="match status" value="2"/>
</dbReference>
<dbReference type="Gene3D" id="3.30.450.20">
    <property type="entry name" value="PAS domain"/>
    <property type="match status" value="2"/>
</dbReference>
<keyword evidence="6" id="KW-0418">Kinase</keyword>
<gene>
    <name evidence="12" type="ORF">EJA10_07255</name>
</gene>
<feature type="coiled-coil region" evidence="9">
    <location>
        <begin position="12"/>
        <end position="39"/>
    </location>
</feature>
<evidence type="ECO:0000313" key="12">
    <source>
        <dbReference type="EMBL" id="RSD28241.1"/>
    </source>
</evidence>
<dbReference type="InterPro" id="IPR003661">
    <property type="entry name" value="HisK_dim/P_dom"/>
</dbReference>
<evidence type="ECO:0000259" key="10">
    <source>
        <dbReference type="PROSITE" id="PS50109"/>
    </source>
</evidence>
<dbReference type="InterPro" id="IPR005467">
    <property type="entry name" value="His_kinase_dom"/>
</dbReference>
<keyword evidence="7" id="KW-0067">ATP-binding</keyword>
<feature type="domain" description="PAS" evidence="11">
    <location>
        <begin position="71"/>
        <end position="126"/>
    </location>
</feature>
<dbReference type="CDD" id="cd00075">
    <property type="entry name" value="HATPase"/>
    <property type="match status" value="1"/>
</dbReference>
<dbReference type="OrthoDB" id="9815750at2"/>
<dbReference type="CDD" id="cd00082">
    <property type="entry name" value="HisKA"/>
    <property type="match status" value="1"/>
</dbReference>
<dbReference type="EC" id="2.7.13.3" evidence="2"/>
<dbReference type="Pfam" id="PF13426">
    <property type="entry name" value="PAS_9"/>
    <property type="match status" value="2"/>
</dbReference>
<dbReference type="SUPFAM" id="SSF55785">
    <property type="entry name" value="PYP-like sensor domain (PAS domain)"/>
    <property type="match status" value="2"/>
</dbReference>
<keyword evidence="4" id="KW-0808">Transferase</keyword>
<feature type="domain" description="Histidine kinase" evidence="10">
    <location>
        <begin position="326"/>
        <end position="532"/>
    </location>
</feature>
<sequence length="534" mass="60743">MGIRQGGFLVNSANHIDEIKALKEKIAVLEQENTSLKERLNINIQDESDCFMPVKAANRPSTAFDDRILEDEGLLKNLFLETLDGIVFWGKCGKIIAANEATCKFLGLSLDELLKHKISDFIYQKDEKYSAMKRMIKEQGALREEAVFLLPNGEKKLLEFTVKLNAGDGYHMTIVRDASERHRMEQQLRKSEERFRKIFEGSIEGMILWDDNCSYYEINPSGMAKLELTHDDLAERNVRKLFLKLGIAEELISEKLEGLNRKGRMDGRVTIPFPDNRMKHFEYSIKHHLVDSLNLIVFRNITEKVEMEAQLRKSDTLNILGELAAGIAHEIRNPMTALKGFIQLLENSTGDSYSLYFQVIKTELQRIDSIINEFLILAKPQAIKYVHTDISKIMQETVDFLTAQAVLHDVQFNTLYDDNLPELLCEPNQLKKVFINIIKNAIEVMPKGGYVSVMISEAPGNNLHISIKDEGEGIPADKVQKLGEPFYTTKERGTGLGLMVSFKIIEEHGGTIEVESKVGHGTTFHIYLPYKESD</sequence>
<proteinExistence type="predicted"/>
<organism evidence="12 13">
    <name type="scientific">Mesobacillus subterraneus</name>
    <dbReference type="NCBI Taxonomy" id="285983"/>
    <lineage>
        <taxon>Bacteria</taxon>
        <taxon>Bacillati</taxon>
        <taxon>Bacillota</taxon>
        <taxon>Bacilli</taxon>
        <taxon>Bacillales</taxon>
        <taxon>Bacillaceae</taxon>
        <taxon>Mesobacillus</taxon>
    </lineage>
</organism>
<dbReference type="AlphaFoldDB" id="A0A3R9F3K3"/>
<dbReference type="SMART" id="SM00388">
    <property type="entry name" value="HisKA"/>
    <property type="match status" value="1"/>
</dbReference>
<dbReference type="InterPro" id="IPR000014">
    <property type="entry name" value="PAS"/>
</dbReference>
<evidence type="ECO:0000256" key="2">
    <source>
        <dbReference type="ARBA" id="ARBA00012438"/>
    </source>
</evidence>
<keyword evidence="9" id="KW-0175">Coiled coil</keyword>
<dbReference type="CDD" id="cd00130">
    <property type="entry name" value="PAS"/>
    <property type="match status" value="1"/>
</dbReference>
<evidence type="ECO:0000256" key="9">
    <source>
        <dbReference type="SAM" id="Coils"/>
    </source>
</evidence>
<protein>
    <recommendedName>
        <fullName evidence="2">histidine kinase</fullName>
        <ecNumber evidence="2">2.7.13.3</ecNumber>
    </recommendedName>
</protein>
<reference evidence="13" key="1">
    <citation type="submission" date="2018-12" db="EMBL/GenBank/DDBJ databases">
        <title>Bacillus chawlae sp. nov., Bacillus glennii sp. nov., and Bacillus saganii sp. nov. Isolated from the Vehicle Assembly Building at Kennedy Space Center where the Viking Spacecraft were Assembled.</title>
        <authorList>
            <person name="Seuylemezian A."/>
            <person name="Vaishampayan P."/>
        </authorList>
    </citation>
    <scope>NUCLEOTIDE SEQUENCE [LARGE SCALE GENOMIC DNA]</scope>
    <source>
        <strain evidence="13">DSM 13966</strain>
    </source>
</reference>
<dbReference type="Pfam" id="PF02518">
    <property type="entry name" value="HATPase_c"/>
    <property type="match status" value="1"/>
</dbReference>
<evidence type="ECO:0000256" key="8">
    <source>
        <dbReference type="ARBA" id="ARBA00023012"/>
    </source>
</evidence>
<keyword evidence="5" id="KW-0547">Nucleotide-binding</keyword>
<dbReference type="Proteomes" id="UP000279911">
    <property type="component" value="Unassembled WGS sequence"/>
</dbReference>
<accession>A0A3R9F3K3</accession>
<evidence type="ECO:0000256" key="6">
    <source>
        <dbReference type="ARBA" id="ARBA00022777"/>
    </source>
</evidence>
<evidence type="ECO:0000256" key="5">
    <source>
        <dbReference type="ARBA" id="ARBA00022741"/>
    </source>
</evidence>
<evidence type="ECO:0000256" key="4">
    <source>
        <dbReference type="ARBA" id="ARBA00022679"/>
    </source>
</evidence>
<dbReference type="Gene3D" id="3.30.565.10">
    <property type="entry name" value="Histidine kinase-like ATPase, C-terminal domain"/>
    <property type="match status" value="1"/>
</dbReference>
<dbReference type="PRINTS" id="PR00344">
    <property type="entry name" value="BCTRLSENSOR"/>
</dbReference>
<evidence type="ECO:0000256" key="3">
    <source>
        <dbReference type="ARBA" id="ARBA00022553"/>
    </source>
</evidence>
<dbReference type="GO" id="GO:0005524">
    <property type="term" value="F:ATP binding"/>
    <property type="evidence" value="ECO:0007669"/>
    <property type="project" value="UniProtKB-KW"/>
</dbReference>
<dbReference type="PANTHER" id="PTHR43065">
    <property type="entry name" value="SENSOR HISTIDINE KINASE"/>
    <property type="match status" value="1"/>
</dbReference>
<evidence type="ECO:0000259" key="11">
    <source>
        <dbReference type="PROSITE" id="PS50112"/>
    </source>
</evidence>
<dbReference type="InterPro" id="IPR036097">
    <property type="entry name" value="HisK_dim/P_sf"/>
</dbReference>
<dbReference type="InterPro" id="IPR035965">
    <property type="entry name" value="PAS-like_dom_sf"/>
</dbReference>
<evidence type="ECO:0000313" key="13">
    <source>
        <dbReference type="Proteomes" id="UP000279911"/>
    </source>
</evidence>
<dbReference type="PANTHER" id="PTHR43065:SF34">
    <property type="entry name" value="SPORULATION KINASE A"/>
    <property type="match status" value="1"/>
</dbReference>
<name>A0A3R9F3K3_9BACI</name>
<evidence type="ECO:0000256" key="1">
    <source>
        <dbReference type="ARBA" id="ARBA00000085"/>
    </source>
</evidence>
<dbReference type="InterPro" id="IPR036890">
    <property type="entry name" value="HATPase_C_sf"/>
</dbReference>